<dbReference type="KEGG" id="vg:18500954"/>
<proteinExistence type="predicted"/>
<organism evidence="1 2">
    <name type="scientific">Erwinia phage PhiEaH1</name>
    <dbReference type="NCBI Taxonomy" id="1401669"/>
    <lineage>
        <taxon>Viruses</taxon>
        <taxon>Duplodnaviria</taxon>
        <taxon>Heunggongvirae</taxon>
        <taxon>Uroviricota</taxon>
        <taxon>Caudoviricetes</taxon>
        <taxon>Chimalliviridae</taxon>
        <taxon>Iapetusvirus</taxon>
        <taxon>Iapetusvirus EaH1</taxon>
    </lineage>
</organism>
<dbReference type="EMBL" id="KF623294">
    <property type="protein sequence ID" value="AGX01777.1"/>
    <property type="molecule type" value="Genomic_DNA"/>
</dbReference>
<accession>W8CZD6</accession>
<reference evidence="1 2" key="1">
    <citation type="journal article" date="2014" name="FEMS Microbiol. Lett.">
        <title>The genome of the Erwinia amylovora phage PhiEaH1 reveals greater diversity and broadens the applicability of phages for the treatment of fire blight.</title>
        <authorList>
            <person name="Meczker K."/>
            <person name="Domotor D."/>
            <person name="Vass J."/>
            <person name="Rakhely G."/>
            <person name="Schneider G."/>
            <person name="Kovacs T."/>
        </authorList>
    </citation>
    <scope>NUCLEOTIDE SEQUENCE [LARGE SCALE GENOMIC DNA]</scope>
</reference>
<dbReference type="RefSeq" id="YP_009010108.1">
    <property type="nucleotide sequence ID" value="NC_023610.1"/>
</dbReference>
<keyword evidence="2" id="KW-1185">Reference proteome</keyword>
<name>W8CZD6_9CAUD</name>
<dbReference type="GeneID" id="18500954"/>
<protein>
    <submittedName>
        <fullName evidence="1">Uncharacterized protein</fullName>
    </submittedName>
</protein>
<dbReference type="Proteomes" id="UP000204235">
    <property type="component" value="Segment"/>
</dbReference>
<evidence type="ECO:0000313" key="2">
    <source>
        <dbReference type="Proteomes" id="UP000204235"/>
    </source>
</evidence>
<sequence length="107" mass="13054">MFHSKWDKKTRMWKIGLCVEEEERTMALRYMEQVHRFGRPHNLDQALNLLYAQQGDDLIKHEEFFRQLLDRQPVQNWYDIMQNEYDRLGHRMCAKQDAWLASLKRGA</sequence>
<evidence type="ECO:0000313" key="1">
    <source>
        <dbReference type="EMBL" id="AGX01777.1"/>
    </source>
</evidence>